<name>A0A447MT06_SALET</name>
<dbReference type="Pfam" id="PF08125">
    <property type="entry name" value="Mannitol_dh_C"/>
    <property type="match status" value="1"/>
</dbReference>
<dbReference type="AlphaFoldDB" id="A0A447MT06"/>
<dbReference type="Proteomes" id="UP000282086">
    <property type="component" value="Chromosome"/>
</dbReference>
<evidence type="ECO:0000259" key="2">
    <source>
        <dbReference type="Pfam" id="PF08125"/>
    </source>
</evidence>
<dbReference type="SUPFAM" id="SSF48179">
    <property type="entry name" value="6-phosphogluconate dehydrogenase C-terminal domain-like"/>
    <property type="match status" value="1"/>
</dbReference>
<evidence type="ECO:0000313" key="4">
    <source>
        <dbReference type="Proteomes" id="UP000282086"/>
    </source>
</evidence>
<accession>A0A447MT06</accession>
<dbReference type="PANTHER" id="PTHR43362:SF4">
    <property type="entry name" value="MANNITOL DEHYDROGENASE"/>
    <property type="match status" value="1"/>
</dbReference>
<dbReference type="Gene3D" id="1.10.1040.10">
    <property type="entry name" value="N-(1-d-carboxylethyl)-l-norvaline Dehydrogenase, domain 2"/>
    <property type="match status" value="1"/>
</dbReference>
<protein>
    <submittedName>
        <fullName evidence="3">D-mannonate oxidoreductase</fullName>
    </submittedName>
</protein>
<dbReference type="InterPro" id="IPR008927">
    <property type="entry name" value="6-PGluconate_DH-like_C_sf"/>
</dbReference>
<evidence type="ECO:0000313" key="3">
    <source>
        <dbReference type="EMBL" id="VDZ94155.1"/>
    </source>
</evidence>
<evidence type="ECO:0000256" key="1">
    <source>
        <dbReference type="ARBA" id="ARBA00023002"/>
    </source>
</evidence>
<feature type="domain" description="Mannitol dehydrogenase C-terminal" evidence="2">
    <location>
        <begin position="1"/>
        <end position="104"/>
    </location>
</feature>
<dbReference type="InterPro" id="IPR050988">
    <property type="entry name" value="Mannitol_DH/Oxidoreductase"/>
</dbReference>
<dbReference type="InterPro" id="IPR013118">
    <property type="entry name" value="Mannitol_DH_C"/>
</dbReference>
<dbReference type="PANTHER" id="PTHR43362">
    <property type="entry name" value="MANNITOL DEHYDROGENASE DSF1-RELATED"/>
    <property type="match status" value="1"/>
</dbReference>
<dbReference type="EMBL" id="LR134140">
    <property type="protein sequence ID" value="VDZ94155.1"/>
    <property type="molecule type" value="Genomic_DNA"/>
</dbReference>
<gene>
    <name evidence="3" type="ORF">NCTC129_00229</name>
</gene>
<dbReference type="GO" id="GO:0016616">
    <property type="term" value="F:oxidoreductase activity, acting on the CH-OH group of donors, NAD or NADP as acceptor"/>
    <property type="evidence" value="ECO:0007669"/>
    <property type="project" value="TreeGrafter"/>
</dbReference>
<reference evidence="3 4" key="1">
    <citation type="submission" date="2018-12" db="EMBL/GenBank/DDBJ databases">
        <authorList>
            <consortium name="Pathogen Informatics"/>
        </authorList>
    </citation>
    <scope>NUCLEOTIDE SEQUENCE [LARGE SCALE GENOMIC DNA]</scope>
    <source>
        <strain evidence="3 4">NCTC129</strain>
    </source>
</reference>
<sequence>MDGSQKLPQRMLDSVRWHLANHSDFDLLALGVAGWMRYVGGVDEQGKAIDISDPLLPVIQRAVANSEEGASRVKALLGMAEIFGNDLPQAARFTQKVQEAYDSLLTYGAKASVAKYAERLK</sequence>
<keyword evidence="1" id="KW-0560">Oxidoreductase</keyword>
<proteinExistence type="predicted"/>
<dbReference type="InterPro" id="IPR013328">
    <property type="entry name" value="6PGD_dom2"/>
</dbReference>
<organism evidence="3 4">
    <name type="scientific">Salmonella enterica I</name>
    <dbReference type="NCBI Taxonomy" id="59201"/>
    <lineage>
        <taxon>Bacteria</taxon>
        <taxon>Pseudomonadati</taxon>
        <taxon>Pseudomonadota</taxon>
        <taxon>Gammaproteobacteria</taxon>
        <taxon>Enterobacterales</taxon>
        <taxon>Enterobacteriaceae</taxon>
        <taxon>Salmonella</taxon>
    </lineage>
</organism>